<dbReference type="GO" id="GO:0050567">
    <property type="term" value="F:glutaminyl-tRNA synthase (glutamine-hydrolyzing) activity"/>
    <property type="evidence" value="ECO:0007669"/>
    <property type="project" value="UniProtKB-UniRule"/>
</dbReference>
<name>A0A9D2A762_9FIRM</name>
<proteinExistence type="inferred from homology"/>
<dbReference type="InterPro" id="IPR003837">
    <property type="entry name" value="GatC"/>
</dbReference>
<comment type="subunit">
    <text evidence="2 6">Heterotrimer of A, B and C subunits.</text>
</comment>
<accession>A0A9D2A762</accession>
<dbReference type="AlphaFoldDB" id="A0A9D2A762"/>
<comment type="catalytic activity">
    <reaction evidence="4 6">
        <text>L-aspartyl-tRNA(Asn) + L-glutamine + ATP + H2O = L-asparaginyl-tRNA(Asn) + L-glutamate + ADP + phosphate + 2 H(+)</text>
        <dbReference type="Rhea" id="RHEA:14513"/>
        <dbReference type="Rhea" id="RHEA-COMP:9674"/>
        <dbReference type="Rhea" id="RHEA-COMP:9677"/>
        <dbReference type="ChEBI" id="CHEBI:15377"/>
        <dbReference type="ChEBI" id="CHEBI:15378"/>
        <dbReference type="ChEBI" id="CHEBI:29985"/>
        <dbReference type="ChEBI" id="CHEBI:30616"/>
        <dbReference type="ChEBI" id="CHEBI:43474"/>
        <dbReference type="ChEBI" id="CHEBI:58359"/>
        <dbReference type="ChEBI" id="CHEBI:78515"/>
        <dbReference type="ChEBI" id="CHEBI:78516"/>
        <dbReference type="ChEBI" id="CHEBI:456216"/>
    </reaction>
</comment>
<evidence type="ECO:0000256" key="2">
    <source>
        <dbReference type="ARBA" id="ARBA00011123"/>
    </source>
</evidence>
<dbReference type="GO" id="GO:0005524">
    <property type="term" value="F:ATP binding"/>
    <property type="evidence" value="ECO:0007669"/>
    <property type="project" value="UniProtKB-KW"/>
</dbReference>
<dbReference type="NCBIfam" id="TIGR00135">
    <property type="entry name" value="gatC"/>
    <property type="match status" value="1"/>
</dbReference>
<sequence length="95" mass="10451">MEINEKIVTYIASLSRLRIEESEIGPLSEELNGILGYMRTVNDSVDTEGVQENAADGLVNVMREDAVAVSFDRAELLENCPEHTDSTPVVPKTVD</sequence>
<dbReference type="SUPFAM" id="SSF141000">
    <property type="entry name" value="Glu-tRNAGln amidotransferase C subunit"/>
    <property type="match status" value="1"/>
</dbReference>
<dbReference type="InterPro" id="IPR036113">
    <property type="entry name" value="Asp/Glu-ADT_sf_sub_c"/>
</dbReference>
<dbReference type="HAMAP" id="MF_00122">
    <property type="entry name" value="GatC"/>
    <property type="match status" value="1"/>
</dbReference>
<keyword evidence="6" id="KW-0648">Protein biosynthesis</keyword>
<evidence type="ECO:0000256" key="6">
    <source>
        <dbReference type="HAMAP-Rule" id="MF_00122"/>
    </source>
</evidence>
<keyword evidence="6" id="KW-0547">Nucleotide-binding</keyword>
<keyword evidence="6" id="KW-0436">Ligase</keyword>
<reference evidence="7" key="1">
    <citation type="journal article" date="2021" name="PeerJ">
        <title>Extensive microbial diversity within the chicken gut microbiome revealed by metagenomics and culture.</title>
        <authorList>
            <person name="Gilroy R."/>
            <person name="Ravi A."/>
            <person name="Getino M."/>
            <person name="Pursley I."/>
            <person name="Horton D.L."/>
            <person name="Alikhan N.F."/>
            <person name="Baker D."/>
            <person name="Gharbi K."/>
            <person name="Hall N."/>
            <person name="Watson M."/>
            <person name="Adriaenssens E.M."/>
            <person name="Foster-Nyarko E."/>
            <person name="Jarju S."/>
            <person name="Secka A."/>
            <person name="Antonio M."/>
            <person name="Oren A."/>
            <person name="Chaudhuri R.R."/>
            <person name="La Ragione R."/>
            <person name="Hildebrand F."/>
            <person name="Pallen M.J."/>
        </authorList>
    </citation>
    <scope>NUCLEOTIDE SEQUENCE</scope>
    <source>
        <strain evidence="7">CHK187-5294</strain>
    </source>
</reference>
<evidence type="ECO:0000313" key="7">
    <source>
        <dbReference type="EMBL" id="HIZ02695.1"/>
    </source>
</evidence>
<dbReference type="Gene3D" id="1.10.20.60">
    <property type="entry name" value="Glu-tRNAGln amidotransferase C subunit, N-terminal domain"/>
    <property type="match status" value="1"/>
</dbReference>
<gene>
    <name evidence="6 7" type="primary">gatC</name>
    <name evidence="7" type="ORF">H9727_00245</name>
</gene>
<comment type="catalytic activity">
    <reaction evidence="5 6">
        <text>L-glutamyl-tRNA(Gln) + L-glutamine + ATP + H2O = L-glutaminyl-tRNA(Gln) + L-glutamate + ADP + phosphate + H(+)</text>
        <dbReference type="Rhea" id="RHEA:17521"/>
        <dbReference type="Rhea" id="RHEA-COMP:9681"/>
        <dbReference type="Rhea" id="RHEA-COMP:9684"/>
        <dbReference type="ChEBI" id="CHEBI:15377"/>
        <dbReference type="ChEBI" id="CHEBI:15378"/>
        <dbReference type="ChEBI" id="CHEBI:29985"/>
        <dbReference type="ChEBI" id="CHEBI:30616"/>
        <dbReference type="ChEBI" id="CHEBI:43474"/>
        <dbReference type="ChEBI" id="CHEBI:58359"/>
        <dbReference type="ChEBI" id="CHEBI:78520"/>
        <dbReference type="ChEBI" id="CHEBI:78521"/>
        <dbReference type="ChEBI" id="CHEBI:456216"/>
    </reaction>
</comment>
<comment type="caution">
    <text evidence="7">The sequence shown here is derived from an EMBL/GenBank/DDBJ whole genome shotgun (WGS) entry which is preliminary data.</text>
</comment>
<evidence type="ECO:0000256" key="4">
    <source>
        <dbReference type="ARBA" id="ARBA00047380"/>
    </source>
</evidence>
<dbReference type="EMBL" id="DXCL01000001">
    <property type="protein sequence ID" value="HIZ02695.1"/>
    <property type="molecule type" value="Genomic_DNA"/>
</dbReference>
<dbReference type="EC" id="6.3.5.-" evidence="6"/>
<keyword evidence="6" id="KW-0067">ATP-binding</keyword>
<evidence type="ECO:0000256" key="3">
    <source>
        <dbReference type="ARBA" id="ARBA00024799"/>
    </source>
</evidence>
<protein>
    <recommendedName>
        <fullName evidence="6">Aspartyl/glutamyl-tRNA(Asn/Gln) amidotransferase subunit C</fullName>
        <shortName evidence="6">Asp/Glu-ADT subunit C</shortName>
        <ecNumber evidence="6">6.3.5.-</ecNumber>
    </recommendedName>
</protein>
<comment type="function">
    <text evidence="3 6">Allows the formation of correctly charged Asn-tRNA(Asn) or Gln-tRNA(Gln) through the transamidation of misacylated Asp-tRNA(Asn) or Glu-tRNA(Gln) in organisms which lack either or both of asparaginyl-tRNA or glutaminyl-tRNA synthetases. The reaction takes place in the presence of glutamine and ATP through an activated phospho-Asp-tRNA(Asn) or phospho-Glu-tRNA(Gln).</text>
</comment>
<organism evidence="7 8">
    <name type="scientific">Candidatus Borkfalkia avistercoris</name>
    <dbReference type="NCBI Taxonomy" id="2838504"/>
    <lineage>
        <taxon>Bacteria</taxon>
        <taxon>Bacillati</taxon>
        <taxon>Bacillota</taxon>
        <taxon>Clostridia</taxon>
        <taxon>Christensenellales</taxon>
        <taxon>Christensenellaceae</taxon>
        <taxon>Candidatus Borkfalkia</taxon>
    </lineage>
</organism>
<reference evidence="7" key="2">
    <citation type="submission" date="2021-04" db="EMBL/GenBank/DDBJ databases">
        <authorList>
            <person name="Gilroy R."/>
        </authorList>
    </citation>
    <scope>NUCLEOTIDE SEQUENCE</scope>
    <source>
        <strain evidence="7">CHK187-5294</strain>
    </source>
</reference>
<evidence type="ECO:0000256" key="1">
    <source>
        <dbReference type="ARBA" id="ARBA00010757"/>
    </source>
</evidence>
<dbReference type="Proteomes" id="UP000824132">
    <property type="component" value="Unassembled WGS sequence"/>
</dbReference>
<comment type="similarity">
    <text evidence="1 6">Belongs to the GatC family.</text>
</comment>
<dbReference type="GO" id="GO:0006412">
    <property type="term" value="P:translation"/>
    <property type="evidence" value="ECO:0007669"/>
    <property type="project" value="UniProtKB-UniRule"/>
</dbReference>
<dbReference type="GO" id="GO:0006450">
    <property type="term" value="P:regulation of translational fidelity"/>
    <property type="evidence" value="ECO:0007669"/>
    <property type="project" value="InterPro"/>
</dbReference>
<evidence type="ECO:0000256" key="5">
    <source>
        <dbReference type="ARBA" id="ARBA00047913"/>
    </source>
</evidence>
<dbReference type="Pfam" id="PF02686">
    <property type="entry name" value="GatC"/>
    <property type="match status" value="1"/>
</dbReference>
<evidence type="ECO:0000313" key="8">
    <source>
        <dbReference type="Proteomes" id="UP000824132"/>
    </source>
</evidence>